<feature type="binding site" evidence="12">
    <location>
        <position position="105"/>
    </location>
    <ligand>
        <name>a divalent metal cation</name>
        <dbReference type="ChEBI" id="CHEBI:60240"/>
    </ligand>
</feature>
<evidence type="ECO:0000256" key="8">
    <source>
        <dbReference type="ARBA" id="ARBA00022723"/>
    </source>
</evidence>
<feature type="binding site" evidence="12">
    <location>
        <position position="10"/>
    </location>
    <ligand>
        <name>a divalent metal cation</name>
        <dbReference type="ChEBI" id="CHEBI:60240"/>
    </ligand>
</feature>
<dbReference type="EMBL" id="CP002116">
    <property type="protein sequence ID" value="ADK80993.1"/>
    <property type="molecule type" value="Genomic_DNA"/>
</dbReference>
<keyword evidence="16" id="KW-1185">Reference proteome</keyword>
<evidence type="ECO:0000313" key="16">
    <source>
        <dbReference type="Proteomes" id="UP000002318"/>
    </source>
</evidence>
<keyword evidence="11" id="KW-0464">Manganese</keyword>
<reference evidence="15 16" key="1">
    <citation type="journal article" date="2010" name="Stand. Genomic Sci.">
        <title>Complete genome sequence of Spirochaeta smaragdinae type strain (SEBR 4228).</title>
        <authorList>
            <person name="Mavromatis K."/>
            <person name="Yasawong M."/>
            <person name="Chertkov O."/>
            <person name="Lapidus A."/>
            <person name="Lucas S."/>
            <person name="Nolan M."/>
            <person name="Del Rio T.G."/>
            <person name="Tice H."/>
            <person name="Cheng J.F."/>
            <person name="Pitluck S."/>
            <person name="Liolios K."/>
            <person name="Ivanova N."/>
            <person name="Tapia R."/>
            <person name="Han C."/>
            <person name="Bruce D."/>
            <person name="Goodwin L."/>
            <person name="Pati A."/>
            <person name="Chen A."/>
            <person name="Palaniappan K."/>
            <person name="Land M."/>
            <person name="Hauser L."/>
            <person name="Chang Y.J."/>
            <person name="Jeffries C.D."/>
            <person name="Detter J.C."/>
            <person name="Rohde M."/>
            <person name="Brambilla E."/>
            <person name="Spring S."/>
            <person name="Goker M."/>
            <person name="Sikorski J."/>
            <person name="Woyke T."/>
            <person name="Bristow J."/>
            <person name="Eisen J.A."/>
            <person name="Markowitz V."/>
            <person name="Hugenholtz P."/>
            <person name="Klenk H.P."/>
            <person name="Kyrpides N.C."/>
        </authorList>
    </citation>
    <scope>NUCLEOTIDE SEQUENCE [LARGE SCALE GENOMIC DNA]</scope>
    <source>
        <strain evidence="16">DSM 11293 / JCM 15392 / SEBR 4228</strain>
    </source>
</reference>
<organism evidence="15 16">
    <name type="scientific">Sediminispirochaeta smaragdinae (strain DSM 11293 / JCM 15392 / SEBR 4228)</name>
    <name type="common">Spirochaeta smaragdinae</name>
    <dbReference type="NCBI Taxonomy" id="573413"/>
    <lineage>
        <taxon>Bacteria</taxon>
        <taxon>Pseudomonadati</taxon>
        <taxon>Spirochaetota</taxon>
        <taxon>Spirochaetia</taxon>
        <taxon>Spirochaetales</taxon>
        <taxon>Spirochaetaceae</taxon>
        <taxon>Sediminispirochaeta</taxon>
    </lineage>
</organism>
<evidence type="ECO:0000256" key="5">
    <source>
        <dbReference type="ARBA" id="ARBA00007383"/>
    </source>
</evidence>
<gene>
    <name evidence="15" type="ordered locus">Spirs_1867</name>
</gene>
<dbReference type="eggNOG" id="COG0164">
    <property type="taxonomic scope" value="Bacteria"/>
</dbReference>
<dbReference type="GO" id="GO:0003723">
    <property type="term" value="F:RNA binding"/>
    <property type="evidence" value="ECO:0007669"/>
    <property type="project" value="UniProtKB-UniRule"/>
</dbReference>
<proteinExistence type="inferred from homology"/>
<sequence>MTTIEYCGIDEAGRGPLAGPVTAAAVILPAAFPVGLLDDSKKLSPAKRNIALKEILSSCSYGVGWVWPEEIDRINIHNASLLAMKRAFEAIDQKARTLVQIVQVDGKFPPKLDHPRIEAIIRGDQTHPHIQAASILAKEARDRWMIRYSWIEPAWHFERHKGYPTKLHRELCRQYGLSEIHRKSFRIFSS</sequence>
<comment type="subcellular location">
    <subcellularLocation>
        <location evidence="4">Cytoplasm</location>
    </subcellularLocation>
</comment>
<comment type="similarity">
    <text evidence="5 13">Belongs to the RNase HII family.</text>
</comment>
<evidence type="ECO:0000256" key="2">
    <source>
        <dbReference type="ARBA" id="ARBA00001946"/>
    </source>
</evidence>
<evidence type="ECO:0000259" key="14">
    <source>
        <dbReference type="PROSITE" id="PS51975"/>
    </source>
</evidence>
<comment type="cofactor">
    <cofactor evidence="12">
        <name>Mn(2+)</name>
        <dbReference type="ChEBI" id="CHEBI:29035"/>
    </cofactor>
    <cofactor evidence="12">
        <name>Mg(2+)</name>
        <dbReference type="ChEBI" id="CHEBI:18420"/>
    </cofactor>
    <text evidence="12">Manganese or magnesium. Binds 1 divalent metal ion per monomer in the absence of substrate. May bind a second metal ion after substrate binding.</text>
</comment>
<dbReference type="OrthoDB" id="9803420at2"/>
<dbReference type="PANTHER" id="PTHR10954:SF18">
    <property type="entry name" value="RIBONUCLEASE HII"/>
    <property type="match status" value="1"/>
</dbReference>
<comment type="catalytic activity">
    <reaction evidence="1 12 13">
        <text>Endonucleolytic cleavage to 5'-phosphomonoester.</text>
        <dbReference type="EC" id="3.1.26.4"/>
    </reaction>
</comment>
<comment type="function">
    <text evidence="3 13">Endonuclease that specifically degrades the RNA of RNA-DNA hybrids.</text>
</comment>
<dbReference type="GO" id="GO:0004523">
    <property type="term" value="F:RNA-DNA hybrid ribonuclease activity"/>
    <property type="evidence" value="ECO:0007669"/>
    <property type="project" value="UniProtKB-UniRule"/>
</dbReference>
<dbReference type="STRING" id="573413.Spirs_1867"/>
<dbReference type="PANTHER" id="PTHR10954">
    <property type="entry name" value="RIBONUCLEASE H2 SUBUNIT A"/>
    <property type="match status" value="1"/>
</dbReference>
<evidence type="ECO:0000256" key="4">
    <source>
        <dbReference type="ARBA" id="ARBA00004496"/>
    </source>
</evidence>
<dbReference type="Proteomes" id="UP000002318">
    <property type="component" value="Chromosome"/>
</dbReference>
<dbReference type="GO" id="GO:0046872">
    <property type="term" value="F:metal ion binding"/>
    <property type="evidence" value="ECO:0007669"/>
    <property type="project" value="UniProtKB-KW"/>
</dbReference>
<dbReference type="SUPFAM" id="SSF53098">
    <property type="entry name" value="Ribonuclease H-like"/>
    <property type="match status" value="1"/>
</dbReference>
<keyword evidence="7 12" id="KW-0540">Nuclease</keyword>
<dbReference type="PROSITE" id="PS51975">
    <property type="entry name" value="RNASE_H_2"/>
    <property type="match status" value="1"/>
</dbReference>
<dbReference type="HOGENOM" id="CLU_036532_3_2_12"/>
<keyword evidence="8 12" id="KW-0479">Metal-binding</keyword>
<dbReference type="EC" id="3.1.26.4" evidence="13"/>
<protein>
    <recommendedName>
        <fullName evidence="13">Ribonuclease</fullName>
        <ecNumber evidence="13">3.1.26.4</ecNumber>
    </recommendedName>
</protein>
<dbReference type="GO" id="GO:0006298">
    <property type="term" value="P:mismatch repair"/>
    <property type="evidence" value="ECO:0007669"/>
    <property type="project" value="TreeGrafter"/>
</dbReference>
<evidence type="ECO:0000256" key="13">
    <source>
        <dbReference type="RuleBase" id="RU003515"/>
    </source>
</evidence>
<evidence type="ECO:0000313" key="15">
    <source>
        <dbReference type="EMBL" id="ADK80993.1"/>
    </source>
</evidence>
<dbReference type="InterPro" id="IPR001352">
    <property type="entry name" value="RNase_HII/HIII"/>
</dbReference>
<evidence type="ECO:0000256" key="3">
    <source>
        <dbReference type="ARBA" id="ARBA00004065"/>
    </source>
</evidence>
<evidence type="ECO:0000256" key="1">
    <source>
        <dbReference type="ARBA" id="ARBA00000077"/>
    </source>
</evidence>
<keyword evidence="9 12" id="KW-0255">Endonuclease</keyword>
<dbReference type="CDD" id="cd07182">
    <property type="entry name" value="RNase_HII_bacteria_HII_like"/>
    <property type="match status" value="1"/>
</dbReference>
<dbReference type="RefSeq" id="WP_013254457.1">
    <property type="nucleotide sequence ID" value="NC_014364.1"/>
</dbReference>
<evidence type="ECO:0000256" key="7">
    <source>
        <dbReference type="ARBA" id="ARBA00022722"/>
    </source>
</evidence>
<dbReference type="GO" id="GO:0032299">
    <property type="term" value="C:ribonuclease H2 complex"/>
    <property type="evidence" value="ECO:0007669"/>
    <property type="project" value="TreeGrafter"/>
</dbReference>
<evidence type="ECO:0000256" key="11">
    <source>
        <dbReference type="ARBA" id="ARBA00023211"/>
    </source>
</evidence>
<feature type="domain" description="RNase H type-2" evidence="14">
    <location>
        <begin position="4"/>
        <end position="190"/>
    </location>
</feature>
<name>E1R6H5_SEDSS</name>
<dbReference type="GO" id="GO:0005737">
    <property type="term" value="C:cytoplasm"/>
    <property type="evidence" value="ECO:0007669"/>
    <property type="project" value="UniProtKB-SubCell"/>
</dbReference>
<comment type="cofactor">
    <cofactor evidence="2">
        <name>Mg(2+)</name>
        <dbReference type="ChEBI" id="CHEBI:18420"/>
    </cofactor>
</comment>
<evidence type="ECO:0000256" key="12">
    <source>
        <dbReference type="PROSITE-ProRule" id="PRU01319"/>
    </source>
</evidence>
<dbReference type="Gene3D" id="3.30.420.10">
    <property type="entry name" value="Ribonuclease H-like superfamily/Ribonuclease H"/>
    <property type="match status" value="1"/>
</dbReference>
<keyword evidence="6" id="KW-0963">Cytoplasm</keyword>
<dbReference type="InterPro" id="IPR012337">
    <property type="entry name" value="RNaseH-like_sf"/>
</dbReference>
<evidence type="ECO:0000256" key="10">
    <source>
        <dbReference type="ARBA" id="ARBA00022801"/>
    </source>
</evidence>
<feature type="binding site" evidence="12">
    <location>
        <position position="11"/>
    </location>
    <ligand>
        <name>a divalent metal cation</name>
        <dbReference type="ChEBI" id="CHEBI:60240"/>
    </ligand>
</feature>
<dbReference type="KEGG" id="ssm:Spirs_1867"/>
<accession>E1R6H5</accession>
<dbReference type="InterPro" id="IPR036397">
    <property type="entry name" value="RNaseH_sf"/>
</dbReference>
<evidence type="ECO:0000256" key="9">
    <source>
        <dbReference type="ARBA" id="ARBA00022759"/>
    </source>
</evidence>
<dbReference type="InterPro" id="IPR024567">
    <property type="entry name" value="RNase_HII/HIII_dom"/>
</dbReference>
<dbReference type="NCBIfam" id="NF000595">
    <property type="entry name" value="PRK00015.1-3"/>
    <property type="match status" value="1"/>
</dbReference>
<dbReference type="InterPro" id="IPR022898">
    <property type="entry name" value="RNase_HII"/>
</dbReference>
<dbReference type="Pfam" id="PF01351">
    <property type="entry name" value="RNase_HII"/>
    <property type="match status" value="1"/>
</dbReference>
<evidence type="ECO:0000256" key="6">
    <source>
        <dbReference type="ARBA" id="ARBA00022490"/>
    </source>
</evidence>
<dbReference type="GO" id="GO:0043137">
    <property type="term" value="P:DNA replication, removal of RNA primer"/>
    <property type="evidence" value="ECO:0007669"/>
    <property type="project" value="TreeGrafter"/>
</dbReference>
<dbReference type="AlphaFoldDB" id="E1R6H5"/>
<keyword evidence="10 12" id="KW-0378">Hydrolase</keyword>